<keyword evidence="1" id="KW-0812">Transmembrane</keyword>
<protein>
    <submittedName>
        <fullName evidence="8">DUF1592 domain-containing protein</fullName>
    </submittedName>
</protein>
<evidence type="ECO:0000259" key="3">
    <source>
        <dbReference type="Pfam" id="PF07626"/>
    </source>
</evidence>
<evidence type="ECO:0000313" key="9">
    <source>
        <dbReference type="Proteomes" id="UP001214250"/>
    </source>
</evidence>
<dbReference type="Pfam" id="PF07637">
    <property type="entry name" value="PSD5"/>
    <property type="match status" value="1"/>
</dbReference>
<organism evidence="8 9">
    <name type="scientific">Lentisphaera profundi</name>
    <dbReference type="NCBI Taxonomy" id="1658616"/>
    <lineage>
        <taxon>Bacteria</taxon>
        <taxon>Pseudomonadati</taxon>
        <taxon>Lentisphaerota</taxon>
        <taxon>Lentisphaeria</taxon>
        <taxon>Lentisphaerales</taxon>
        <taxon>Lentisphaeraceae</taxon>
        <taxon>Lentisphaera</taxon>
    </lineage>
</organism>
<accession>A0ABY7VPJ6</accession>
<feature type="domain" description="Cytochrome C Planctomycete-type" evidence="6">
    <location>
        <begin position="284"/>
        <end position="330"/>
    </location>
</feature>
<dbReference type="InterPro" id="IPR011429">
    <property type="entry name" value="Cyt_c_Planctomycete-type"/>
</dbReference>
<dbReference type="Pfam" id="PF07627">
    <property type="entry name" value="PSCyt3"/>
    <property type="match status" value="1"/>
</dbReference>
<dbReference type="Pfam" id="PF07624">
    <property type="entry name" value="PSD2"/>
    <property type="match status" value="1"/>
</dbReference>
<evidence type="ECO:0000259" key="2">
    <source>
        <dbReference type="Pfam" id="PF07624"/>
    </source>
</evidence>
<dbReference type="Proteomes" id="UP001214250">
    <property type="component" value="Chromosome 1"/>
</dbReference>
<evidence type="ECO:0000259" key="6">
    <source>
        <dbReference type="Pfam" id="PF07635"/>
    </source>
</evidence>
<evidence type="ECO:0000256" key="1">
    <source>
        <dbReference type="SAM" id="Phobius"/>
    </source>
</evidence>
<dbReference type="Pfam" id="PF07631">
    <property type="entry name" value="PSD4"/>
    <property type="match status" value="1"/>
</dbReference>
<evidence type="ECO:0000313" key="8">
    <source>
        <dbReference type="EMBL" id="WDE95644.1"/>
    </source>
</evidence>
<proteinExistence type="predicted"/>
<name>A0ABY7VPJ6_9BACT</name>
<gene>
    <name evidence="8" type="ORF">PQO03_07905</name>
</gene>
<dbReference type="InterPro" id="IPR011478">
    <property type="entry name" value="DUF1585"/>
</dbReference>
<feature type="domain" description="DUF1587" evidence="3">
    <location>
        <begin position="368"/>
        <end position="430"/>
    </location>
</feature>
<keyword evidence="1" id="KW-0472">Membrane</keyword>
<feature type="domain" description="DUF1592" evidence="5">
    <location>
        <begin position="752"/>
        <end position="878"/>
    </location>
</feature>
<dbReference type="InterPro" id="IPR013039">
    <property type="entry name" value="DUF1588"/>
</dbReference>
<dbReference type="RefSeq" id="WP_274149350.1">
    <property type="nucleotide sequence ID" value="NZ_CP117811.1"/>
</dbReference>
<sequence length="1093" mass="123547">MTVDSERQKCVFCKKELEWKNNKPHCSCGGSYFTVPLGTPEIKVSCPSCQRNLLLDREAFNHKLACSCDAYICVLEQTACPQESVPAASCDNDCSEEQKSAPQVGLATKSPEVKKSTKIKIDQVKTKKRKALRRSQKKSKVPMILGFIFCALVGAAYYLFLNSDNIKPEITLSTKLSEKVLVPEEAKGEVLDQVTKKEVEITEDISPKGRSLYQAKDLEESAISEIIKNFAKIDSGLEFNKLKVDLEDFSSLRGKHLPKEKTNLDILKISDYKNRVSPFFDKYCTECHGVKKQKGGMRLDTLAYALKTPGDVQHWQDVLDTLNGAQMPPKKSDQPEVKEMSGVIRSLSESLSTARLHFASQKGVATIRRLNRREYQRTMYELLGVEVDVEAIPEDNLYNGFDTVGEALSISPFQVRQYFKSAEEAVKKAMKMQSEEKRLPKVYSFELEDLLASRIDKEMKKIKKNIKRQQDIENDMKALPMKQVLAKYKQADEVALKNRLKGALRDGLHSPWNNYVDMEVTKKGGLLFPYSNGFNGNLQRFELDFSKQVPPGEYILRVHSALHKANVKSAYLKVAMGGRKTAVTLAAIPVFKSLEEGQVNEVLVKISDDKKGEKLILSVPFEMLVPVEGKKLNKRADKNHEGVDGIWIDRIEFIGPINRSKGEEVFMNEDENDLVQAEKKAGIILVNFAKKAFRGAQVSDAYVKRVMKVFREEFSTKKSMKEALVRPISTILSSGHFLYMVEESGEKRTWVNDRELAIRLSYFLWSSMPDEELMRLAQKGVLHRPTILKQQIDRMVENDKFQGFIGGFASQWFELEKVLEIAVNQNIYRSYNDAVKLSSIKESQLFINELFQKNLSLDNLIHSDFTLVDDSMAIFYGLAPKGESGFRLERFDKDSKRGGMLSHSSVLTMTSNGDRTSPVERGAYVLKKFLNRPQMLPPPNVPQLDIDLGKQIDTVRKSIAAHSALPQCASCHDLIDPLGFGMENFDTVGKWRTQEAVPGKKKKVTYSAIDSEGRLPDATPFDGFVEMRKGLMTQREDMLRGLIKAMLTYGLGRPVGFQDSQLVEDIFQYTIKNDYGARALLYAVATSDAFHLK</sequence>
<reference evidence="8 9" key="1">
    <citation type="submission" date="2023-02" db="EMBL/GenBank/DDBJ databases">
        <title>Genome sequence of Lentisphaera profundi SAORIC-696.</title>
        <authorList>
            <person name="Kim e."/>
            <person name="Cho J.-C."/>
            <person name="Choi A."/>
            <person name="Kang I."/>
        </authorList>
    </citation>
    <scope>NUCLEOTIDE SEQUENCE [LARGE SCALE GENOMIC DNA]</scope>
    <source>
        <strain evidence="8 9">SAORIC-696</strain>
    </source>
</reference>
<evidence type="ECO:0000259" key="4">
    <source>
        <dbReference type="Pfam" id="PF07627"/>
    </source>
</evidence>
<evidence type="ECO:0000259" key="7">
    <source>
        <dbReference type="Pfam" id="PF07637"/>
    </source>
</evidence>
<dbReference type="InterPro" id="IPR013043">
    <property type="entry name" value="DUF1595"/>
</dbReference>
<dbReference type="InterPro" id="IPR013042">
    <property type="entry name" value="DUF1592"/>
</dbReference>
<feature type="transmembrane region" description="Helical" evidence="1">
    <location>
        <begin position="141"/>
        <end position="160"/>
    </location>
</feature>
<evidence type="ECO:0000259" key="5">
    <source>
        <dbReference type="Pfam" id="PF07631"/>
    </source>
</evidence>
<dbReference type="InterPro" id="IPR013036">
    <property type="entry name" value="DUF1587"/>
</dbReference>
<dbReference type="Pfam" id="PF07635">
    <property type="entry name" value="PSCyt1"/>
    <property type="match status" value="1"/>
</dbReference>
<feature type="domain" description="DUF1588" evidence="4">
    <location>
        <begin position="897"/>
        <end position="995"/>
    </location>
</feature>
<feature type="domain" description="DUF1585" evidence="2">
    <location>
        <begin position="1019"/>
        <end position="1090"/>
    </location>
</feature>
<dbReference type="EMBL" id="CP117811">
    <property type="protein sequence ID" value="WDE95644.1"/>
    <property type="molecule type" value="Genomic_DNA"/>
</dbReference>
<keyword evidence="1" id="KW-1133">Transmembrane helix</keyword>
<feature type="domain" description="DUF1595" evidence="7">
    <location>
        <begin position="684"/>
        <end position="742"/>
    </location>
</feature>
<dbReference type="Pfam" id="PF07626">
    <property type="entry name" value="PSD3"/>
    <property type="match status" value="1"/>
</dbReference>
<keyword evidence="9" id="KW-1185">Reference proteome</keyword>